<dbReference type="Proteomes" id="UP001606305">
    <property type="component" value="Unassembled WGS sequence"/>
</dbReference>
<evidence type="ECO:0000313" key="13">
    <source>
        <dbReference type="Proteomes" id="UP001606305"/>
    </source>
</evidence>
<keyword evidence="9" id="KW-0472">Membrane</keyword>
<dbReference type="Pfam" id="PF03544">
    <property type="entry name" value="TonB_C"/>
    <property type="match status" value="1"/>
</dbReference>
<keyword evidence="6" id="KW-0812">Transmembrane</keyword>
<evidence type="ECO:0000256" key="2">
    <source>
        <dbReference type="ARBA" id="ARBA00006555"/>
    </source>
</evidence>
<dbReference type="NCBIfam" id="TIGR01352">
    <property type="entry name" value="tonB_Cterm"/>
    <property type="match status" value="1"/>
</dbReference>
<protein>
    <submittedName>
        <fullName evidence="12">TonB family protein</fullName>
    </submittedName>
</protein>
<dbReference type="RefSeq" id="WP_394488308.1">
    <property type="nucleotide sequence ID" value="NZ_JBIGIA010000007.1"/>
</dbReference>
<evidence type="ECO:0000256" key="8">
    <source>
        <dbReference type="ARBA" id="ARBA00022989"/>
    </source>
</evidence>
<evidence type="ECO:0000256" key="3">
    <source>
        <dbReference type="ARBA" id="ARBA00022448"/>
    </source>
</evidence>
<evidence type="ECO:0000256" key="9">
    <source>
        <dbReference type="ARBA" id="ARBA00023136"/>
    </source>
</evidence>
<evidence type="ECO:0000259" key="11">
    <source>
        <dbReference type="PROSITE" id="PS52015"/>
    </source>
</evidence>
<evidence type="ECO:0000256" key="6">
    <source>
        <dbReference type="ARBA" id="ARBA00022692"/>
    </source>
</evidence>
<dbReference type="EMBL" id="JBIGIA010000007">
    <property type="protein sequence ID" value="MFG6457450.1"/>
    <property type="molecule type" value="Genomic_DNA"/>
</dbReference>
<dbReference type="PANTHER" id="PTHR33446:SF11">
    <property type="entry name" value="TONB3"/>
    <property type="match status" value="1"/>
</dbReference>
<keyword evidence="13" id="KW-1185">Reference proteome</keyword>
<keyword evidence="7" id="KW-0653">Protein transport</keyword>
<proteinExistence type="inferred from homology"/>
<gene>
    <name evidence="12" type="ORF">ACG00X_11455</name>
</gene>
<dbReference type="PROSITE" id="PS52015">
    <property type="entry name" value="TONB_CTD"/>
    <property type="match status" value="1"/>
</dbReference>
<feature type="region of interest" description="Disordered" evidence="10">
    <location>
        <begin position="62"/>
        <end position="143"/>
    </location>
</feature>
<evidence type="ECO:0000256" key="1">
    <source>
        <dbReference type="ARBA" id="ARBA00004383"/>
    </source>
</evidence>
<keyword evidence="5" id="KW-0997">Cell inner membrane</keyword>
<dbReference type="SUPFAM" id="SSF74653">
    <property type="entry name" value="TolA/TonB C-terminal domain"/>
    <property type="match status" value="1"/>
</dbReference>
<keyword evidence="8" id="KW-1133">Transmembrane helix</keyword>
<comment type="subcellular location">
    <subcellularLocation>
        <location evidence="1">Cell inner membrane</location>
        <topology evidence="1">Single-pass membrane protein</topology>
        <orientation evidence="1">Periplasmic side</orientation>
    </subcellularLocation>
</comment>
<evidence type="ECO:0000256" key="10">
    <source>
        <dbReference type="SAM" id="MobiDB-lite"/>
    </source>
</evidence>
<organism evidence="12 13">
    <name type="scientific">Pelomonas nitida</name>
    <dbReference type="NCBI Taxonomy" id="3299027"/>
    <lineage>
        <taxon>Bacteria</taxon>
        <taxon>Pseudomonadati</taxon>
        <taxon>Pseudomonadota</taxon>
        <taxon>Betaproteobacteria</taxon>
        <taxon>Burkholderiales</taxon>
        <taxon>Sphaerotilaceae</taxon>
        <taxon>Roseateles</taxon>
    </lineage>
</organism>
<evidence type="ECO:0000256" key="5">
    <source>
        <dbReference type="ARBA" id="ARBA00022519"/>
    </source>
</evidence>
<accession>A0ABW7G681</accession>
<evidence type="ECO:0000256" key="7">
    <source>
        <dbReference type="ARBA" id="ARBA00022927"/>
    </source>
</evidence>
<name>A0ABW7G681_9BURK</name>
<feature type="domain" description="TonB C-terminal" evidence="11">
    <location>
        <begin position="149"/>
        <end position="237"/>
    </location>
</feature>
<keyword evidence="4" id="KW-1003">Cell membrane</keyword>
<sequence>MKPAPPAARAWTLRRCLAASLLAHVLFVLPALAVRARAPAAPRQDKLVVELFGLVAQRQTDEARAGEAAARPAPQARPPQPLQPARRAPSPPPAPPAMVDSPVRVEARPAPADDAPPQAAASATPGPAAQAQVRQTIPHDEPDLDAQRRYLVALKRAVKARLSYPAEANGATGAPVVAFGLRPDGSVEPGSLTIRRSSGNTALDEQALRAVQAVVPFEPPPRAMTIALDIPFAVEQR</sequence>
<comment type="similarity">
    <text evidence="2">Belongs to the TonB family.</text>
</comment>
<dbReference type="InterPro" id="IPR006260">
    <property type="entry name" value="TonB/TolA_C"/>
</dbReference>
<comment type="caution">
    <text evidence="12">The sequence shown here is derived from an EMBL/GenBank/DDBJ whole genome shotgun (WGS) entry which is preliminary data.</text>
</comment>
<evidence type="ECO:0000313" key="12">
    <source>
        <dbReference type="EMBL" id="MFG6457450.1"/>
    </source>
</evidence>
<evidence type="ECO:0000256" key="4">
    <source>
        <dbReference type="ARBA" id="ARBA00022475"/>
    </source>
</evidence>
<feature type="compositionally biased region" description="Low complexity" evidence="10">
    <location>
        <begin position="108"/>
        <end position="132"/>
    </location>
</feature>
<keyword evidence="3" id="KW-0813">Transport</keyword>
<dbReference type="InterPro" id="IPR037682">
    <property type="entry name" value="TonB_C"/>
</dbReference>
<reference evidence="12 13" key="1">
    <citation type="submission" date="2024-09" db="EMBL/GenBank/DDBJ databases">
        <title>Novel species of the genus Pelomonas and Roseateles isolated from streams.</title>
        <authorList>
            <person name="Lu H."/>
        </authorList>
    </citation>
    <scope>NUCLEOTIDE SEQUENCE [LARGE SCALE GENOMIC DNA]</scope>
    <source>
        <strain evidence="12 13">BYS96W</strain>
    </source>
</reference>
<dbReference type="Gene3D" id="3.30.1150.10">
    <property type="match status" value="1"/>
</dbReference>
<dbReference type="InterPro" id="IPR051045">
    <property type="entry name" value="TonB-dependent_transducer"/>
</dbReference>
<dbReference type="PANTHER" id="PTHR33446">
    <property type="entry name" value="PROTEIN TONB-RELATED"/>
    <property type="match status" value="1"/>
</dbReference>